<dbReference type="InterPro" id="IPR011701">
    <property type="entry name" value="MFS"/>
</dbReference>
<proteinExistence type="predicted"/>
<keyword evidence="2 5" id="KW-0812">Transmembrane</keyword>
<dbReference type="PROSITE" id="PS50850">
    <property type="entry name" value="MFS"/>
    <property type="match status" value="1"/>
</dbReference>
<dbReference type="RefSeq" id="WP_306998842.1">
    <property type="nucleotide sequence ID" value="NZ_JAUSUT010000001.1"/>
</dbReference>
<dbReference type="Gene3D" id="1.20.1250.20">
    <property type="entry name" value="MFS general substrate transporter like domains"/>
    <property type="match status" value="2"/>
</dbReference>
<evidence type="ECO:0000256" key="1">
    <source>
        <dbReference type="ARBA" id="ARBA00004651"/>
    </source>
</evidence>
<keyword evidence="8" id="KW-1185">Reference proteome</keyword>
<evidence type="ECO:0000256" key="2">
    <source>
        <dbReference type="ARBA" id="ARBA00022692"/>
    </source>
</evidence>
<evidence type="ECO:0000256" key="3">
    <source>
        <dbReference type="ARBA" id="ARBA00022989"/>
    </source>
</evidence>
<feature type="transmembrane region" description="Helical" evidence="5">
    <location>
        <begin position="144"/>
        <end position="166"/>
    </location>
</feature>
<dbReference type="Proteomes" id="UP001229651">
    <property type="component" value="Unassembled WGS sequence"/>
</dbReference>
<feature type="transmembrane region" description="Helical" evidence="5">
    <location>
        <begin position="409"/>
        <end position="429"/>
    </location>
</feature>
<dbReference type="PANTHER" id="PTHR42718">
    <property type="entry name" value="MAJOR FACILITATOR SUPERFAMILY MULTIDRUG TRANSPORTER MFSC"/>
    <property type="match status" value="1"/>
</dbReference>
<gene>
    <name evidence="7" type="ORF">FB470_007094</name>
</gene>
<feature type="transmembrane region" description="Helical" evidence="5">
    <location>
        <begin position="362"/>
        <end position="388"/>
    </location>
</feature>
<sequence length="511" mass="51189">MRVDAPLEVSALSTGRRAWIVGVMCSAVGLVIAMVTIVNTALPALAADTGVSQAQQTWIVDVYTLVLAALVLPMGALGDRYGRRGVLITGLVVFAVSCAAPLAAEAPGWLITARALTGLGAAMIMPATLSIINASFPPERRGRAIGVWAAVAGLGGLGGLVIAGLLLQHFSWHSVFLGPAVLSVLLALACATVPTSRERVHHRFDAVGAVLGALAIGALVFGILRAADLGWGDAEVVGALAGGVVLGAVFAWFEARRTAPLLDVRLFLNRAFATGAVSVTVQFTAAFGALYALAQYLQLVQGYSPLESGLVLWPIAVSVLPLSLVSAILGQRLGLGPVTCAGLAVVVAGVVLLGRLGPDSSYPALAIAVCVLGGGLGLTAPAATGAILDNVPPDKYGVASAVNDATREIGAALGIALAGSVLSATYTGAVHPATAALPPAARDLADGSLAGALAVADRAGPAGPRLAAAARTAFADGMWYSLLALAGIVAAGIVAAVLLRPPRDRPGPTSG</sequence>
<evidence type="ECO:0000256" key="5">
    <source>
        <dbReference type="SAM" id="Phobius"/>
    </source>
</evidence>
<evidence type="ECO:0000313" key="8">
    <source>
        <dbReference type="Proteomes" id="UP001229651"/>
    </source>
</evidence>
<organism evidence="7 8">
    <name type="scientific">Amycolatopsis thermophila</name>
    <dbReference type="NCBI Taxonomy" id="206084"/>
    <lineage>
        <taxon>Bacteria</taxon>
        <taxon>Bacillati</taxon>
        <taxon>Actinomycetota</taxon>
        <taxon>Actinomycetes</taxon>
        <taxon>Pseudonocardiales</taxon>
        <taxon>Pseudonocardiaceae</taxon>
        <taxon>Amycolatopsis</taxon>
    </lineage>
</organism>
<accession>A0ABU0F680</accession>
<feature type="transmembrane region" description="Helical" evidence="5">
    <location>
        <begin position="172"/>
        <end position="194"/>
    </location>
</feature>
<dbReference type="PANTHER" id="PTHR42718:SF42">
    <property type="entry name" value="EXPORT PROTEIN"/>
    <property type="match status" value="1"/>
</dbReference>
<dbReference type="InterPro" id="IPR020846">
    <property type="entry name" value="MFS_dom"/>
</dbReference>
<comment type="subcellular location">
    <subcellularLocation>
        <location evidence="1">Cell membrane</location>
        <topology evidence="1">Multi-pass membrane protein</topology>
    </subcellularLocation>
</comment>
<feature type="transmembrane region" description="Helical" evidence="5">
    <location>
        <begin position="267"/>
        <end position="291"/>
    </location>
</feature>
<reference evidence="7 8" key="1">
    <citation type="submission" date="2023-07" db="EMBL/GenBank/DDBJ databases">
        <title>Sequencing the genomes of 1000 actinobacteria strains.</title>
        <authorList>
            <person name="Klenk H.-P."/>
        </authorList>
    </citation>
    <scope>NUCLEOTIDE SEQUENCE [LARGE SCALE GENOMIC DNA]</scope>
    <source>
        <strain evidence="7 8">DSM 45805</strain>
    </source>
</reference>
<name>A0ABU0F680_9PSEU</name>
<feature type="transmembrane region" description="Helical" evidence="5">
    <location>
        <begin position="336"/>
        <end position="356"/>
    </location>
</feature>
<keyword evidence="4 5" id="KW-0472">Membrane</keyword>
<dbReference type="EMBL" id="JAUSUT010000001">
    <property type="protein sequence ID" value="MDQ0383100.1"/>
    <property type="molecule type" value="Genomic_DNA"/>
</dbReference>
<dbReference type="CDD" id="cd17321">
    <property type="entry name" value="MFS_MMR_MDR_like"/>
    <property type="match status" value="1"/>
</dbReference>
<feature type="transmembrane region" description="Helical" evidence="5">
    <location>
        <begin position="236"/>
        <end position="255"/>
    </location>
</feature>
<evidence type="ECO:0000313" key="7">
    <source>
        <dbReference type="EMBL" id="MDQ0383100.1"/>
    </source>
</evidence>
<feature type="transmembrane region" description="Helical" evidence="5">
    <location>
        <begin position="206"/>
        <end position="224"/>
    </location>
</feature>
<feature type="domain" description="Major facilitator superfamily (MFS) profile" evidence="6">
    <location>
        <begin position="20"/>
        <end position="504"/>
    </location>
</feature>
<feature type="transmembrane region" description="Helical" evidence="5">
    <location>
        <begin position="18"/>
        <end position="38"/>
    </location>
</feature>
<feature type="transmembrane region" description="Helical" evidence="5">
    <location>
        <begin position="311"/>
        <end position="329"/>
    </location>
</feature>
<comment type="caution">
    <text evidence="7">The sequence shown here is derived from an EMBL/GenBank/DDBJ whole genome shotgun (WGS) entry which is preliminary data.</text>
</comment>
<feature type="transmembrane region" description="Helical" evidence="5">
    <location>
        <begin position="85"/>
        <end position="103"/>
    </location>
</feature>
<feature type="transmembrane region" description="Helical" evidence="5">
    <location>
        <begin position="109"/>
        <end position="132"/>
    </location>
</feature>
<feature type="transmembrane region" description="Helical" evidence="5">
    <location>
        <begin position="58"/>
        <end position="78"/>
    </location>
</feature>
<evidence type="ECO:0000256" key="4">
    <source>
        <dbReference type="ARBA" id="ARBA00023136"/>
    </source>
</evidence>
<keyword evidence="3 5" id="KW-1133">Transmembrane helix</keyword>
<dbReference type="InterPro" id="IPR036259">
    <property type="entry name" value="MFS_trans_sf"/>
</dbReference>
<dbReference type="Pfam" id="PF07690">
    <property type="entry name" value="MFS_1"/>
    <property type="match status" value="1"/>
</dbReference>
<protein>
    <submittedName>
        <fullName evidence="7">EmrB/QacA subfamily drug resistance transporter</fullName>
    </submittedName>
</protein>
<feature type="transmembrane region" description="Helical" evidence="5">
    <location>
        <begin position="478"/>
        <end position="499"/>
    </location>
</feature>
<dbReference type="SUPFAM" id="SSF103473">
    <property type="entry name" value="MFS general substrate transporter"/>
    <property type="match status" value="1"/>
</dbReference>
<evidence type="ECO:0000259" key="6">
    <source>
        <dbReference type="PROSITE" id="PS50850"/>
    </source>
</evidence>